<evidence type="ECO:0000256" key="3">
    <source>
        <dbReference type="ARBA" id="ARBA00023015"/>
    </source>
</evidence>
<dbReference type="AlphaFoldDB" id="A0A3M9N846"/>
<dbReference type="InterPro" id="IPR001867">
    <property type="entry name" value="OmpR/PhoB-type_DNA-bd"/>
</dbReference>
<comment type="caution">
    <text evidence="10">The sequence shown here is derived from an EMBL/GenBank/DDBJ whole genome shotgun (WGS) entry which is preliminary data.</text>
</comment>
<accession>A0A3M9N846</accession>
<evidence type="ECO:0000259" key="8">
    <source>
        <dbReference type="PROSITE" id="PS50110"/>
    </source>
</evidence>
<feature type="domain" description="OmpR/PhoB-type" evidence="9">
    <location>
        <begin position="124"/>
        <end position="224"/>
    </location>
</feature>
<dbReference type="CDD" id="cd00383">
    <property type="entry name" value="trans_reg_C"/>
    <property type="match status" value="1"/>
</dbReference>
<feature type="domain" description="Response regulatory" evidence="8">
    <location>
        <begin position="2"/>
        <end position="116"/>
    </location>
</feature>
<dbReference type="OrthoDB" id="9790442at2"/>
<evidence type="ECO:0000259" key="9">
    <source>
        <dbReference type="PROSITE" id="PS51755"/>
    </source>
</evidence>
<evidence type="ECO:0000256" key="6">
    <source>
        <dbReference type="PROSITE-ProRule" id="PRU00169"/>
    </source>
</evidence>
<dbReference type="PROSITE" id="PS51755">
    <property type="entry name" value="OMPR_PHOB"/>
    <property type="match status" value="1"/>
</dbReference>
<dbReference type="EMBL" id="RJJR01000015">
    <property type="protein sequence ID" value="RNI33992.1"/>
    <property type="molecule type" value="Genomic_DNA"/>
</dbReference>
<keyword evidence="1 6" id="KW-0597">Phosphoprotein</keyword>
<dbReference type="Gene3D" id="6.10.250.690">
    <property type="match status" value="1"/>
</dbReference>
<dbReference type="GO" id="GO:0000976">
    <property type="term" value="F:transcription cis-regulatory region binding"/>
    <property type="evidence" value="ECO:0007669"/>
    <property type="project" value="TreeGrafter"/>
</dbReference>
<dbReference type="SUPFAM" id="SSF52172">
    <property type="entry name" value="CheY-like"/>
    <property type="match status" value="1"/>
</dbReference>
<keyword evidence="3" id="KW-0805">Transcription regulation</keyword>
<protein>
    <submittedName>
        <fullName evidence="10">DNA-binding response regulator</fullName>
    </submittedName>
</protein>
<sequence>MKILIIEDEQALQESILKYLEHQGFICEAVSDFLRAKDKIAGFDYDCIVVDIGLPYGSGLDLVEELKYMESKAGIIIISAKNALEDKLAGLDLGADDYLAKPFYLSELASRINAIIRRRNFSGNKVIAFNEIKLEAEAQLVTVNDKPVVLTDKEYQLLEYFIVNRRRLLTKAAIAEHIWGEEYLHVSNFDFIYSQIKNLRKKLLDAGSGDYIKTVYRAGYRFTDQ</sequence>
<dbReference type="GO" id="GO:0005829">
    <property type="term" value="C:cytosol"/>
    <property type="evidence" value="ECO:0007669"/>
    <property type="project" value="TreeGrafter"/>
</dbReference>
<evidence type="ECO:0000256" key="5">
    <source>
        <dbReference type="ARBA" id="ARBA00023163"/>
    </source>
</evidence>
<evidence type="ECO:0000256" key="1">
    <source>
        <dbReference type="ARBA" id="ARBA00022553"/>
    </source>
</evidence>
<dbReference type="Gene3D" id="3.40.50.2300">
    <property type="match status" value="1"/>
</dbReference>
<evidence type="ECO:0000313" key="10">
    <source>
        <dbReference type="EMBL" id="RNI33992.1"/>
    </source>
</evidence>
<keyword evidence="5" id="KW-0804">Transcription</keyword>
<dbReference type="Pfam" id="PF00486">
    <property type="entry name" value="Trans_reg_C"/>
    <property type="match status" value="1"/>
</dbReference>
<dbReference type="GO" id="GO:0006355">
    <property type="term" value="P:regulation of DNA-templated transcription"/>
    <property type="evidence" value="ECO:0007669"/>
    <property type="project" value="InterPro"/>
</dbReference>
<dbReference type="SMART" id="SM00862">
    <property type="entry name" value="Trans_reg_C"/>
    <property type="match status" value="1"/>
</dbReference>
<dbReference type="PANTHER" id="PTHR48111">
    <property type="entry name" value="REGULATOR OF RPOS"/>
    <property type="match status" value="1"/>
</dbReference>
<dbReference type="Gene3D" id="1.10.10.10">
    <property type="entry name" value="Winged helix-like DNA-binding domain superfamily/Winged helix DNA-binding domain"/>
    <property type="match status" value="1"/>
</dbReference>
<feature type="modified residue" description="4-aspartylphosphate" evidence="6">
    <location>
        <position position="51"/>
    </location>
</feature>
<feature type="DNA-binding region" description="OmpR/PhoB-type" evidence="7">
    <location>
        <begin position="124"/>
        <end position="224"/>
    </location>
</feature>
<dbReference type="PANTHER" id="PTHR48111:SF22">
    <property type="entry name" value="REGULATOR OF RPOS"/>
    <property type="match status" value="1"/>
</dbReference>
<proteinExistence type="predicted"/>
<keyword evidence="11" id="KW-1185">Reference proteome</keyword>
<dbReference type="RefSeq" id="WP_123121932.1">
    <property type="nucleotide sequence ID" value="NZ_RJJR01000015.1"/>
</dbReference>
<evidence type="ECO:0000256" key="7">
    <source>
        <dbReference type="PROSITE-ProRule" id="PRU01091"/>
    </source>
</evidence>
<gene>
    <name evidence="10" type="ORF">EFY79_16920</name>
</gene>
<dbReference type="Proteomes" id="UP000267223">
    <property type="component" value="Unassembled WGS sequence"/>
</dbReference>
<organism evidence="10 11">
    <name type="scientific">Hanamia caeni</name>
    <dbReference type="NCBI Taxonomy" id="2294116"/>
    <lineage>
        <taxon>Bacteria</taxon>
        <taxon>Pseudomonadati</taxon>
        <taxon>Bacteroidota</taxon>
        <taxon>Chitinophagia</taxon>
        <taxon>Chitinophagales</taxon>
        <taxon>Chitinophagaceae</taxon>
        <taxon>Hanamia</taxon>
    </lineage>
</organism>
<dbReference type="InterPro" id="IPR036388">
    <property type="entry name" value="WH-like_DNA-bd_sf"/>
</dbReference>
<dbReference type="GO" id="GO:0000156">
    <property type="term" value="F:phosphorelay response regulator activity"/>
    <property type="evidence" value="ECO:0007669"/>
    <property type="project" value="TreeGrafter"/>
</dbReference>
<evidence type="ECO:0000313" key="11">
    <source>
        <dbReference type="Proteomes" id="UP000267223"/>
    </source>
</evidence>
<dbReference type="InterPro" id="IPR001789">
    <property type="entry name" value="Sig_transdc_resp-reg_receiver"/>
</dbReference>
<dbReference type="SMART" id="SM00448">
    <property type="entry name" value="REC"/>
    <property type="match status" value="1"/>
</dbReference>
<dbReference type="InterPro" id="IPR039420">
    <property type="entry name" value="WalR-like"/>
</dbReference>
<evidence type="ECO:0000256" key="4">
    <source>
        <dbReference type="ARBA" id="ARBA00023125"/>
    </source>
</evidence>
<dbReference type="InterPro" id="IPR011006">
    <property type="entry name" value="CheY-like_superfamily"/>
</dbReference>
<name>A0A3M9N846_9BACT</name>
<keyword evidence="2" id="KW-0902">Two-component regulatory system</keyword>
<reference evidence="10 11" key="1">
    <citation type="submission" date="2018-11" db="EMBL/GenBank/DDBJ databases">
        <title>Draft genome sequence of Ferruginibacter sp. BO-59.</title>
        <authorList>
            <person name="Im W.T."/>
        </authorList>
    </citation>
    <scope>NUCLEOTIDE SEQUENCE [LARGE SCALE GENOMIC DNA]</scope>
    <source>
        <strain evidence="10 11">BO-59</strain>
    </source>
</reference>
<dbReference type="PROSITE" id="PS50110">
    <property type="entry name" value="RESPONSE_REGULATORY"/>
    <property type="match status" value="1"/>
</dbReference>
<dbReference type="GO" id="GO:0032993">
    <property type="term" value="C:protein-DNA complex"/>
    <property type="evidence" value="ECO:0007669"/>
    <property type="project" value="TreeGrafter"/>
</dbReference>
<dbReference type="Pfam" id="PF00072">
    <property type="entry name" value="Response_reg"/>
    <property type="match status" value="1"/>
</dbReference>
<keyword evidence="4 7" id="KW-0238">DNA-binding</keyword>
<evidence type="ECO:0000256" key="2">
    <source>
        <dbReference type="ARBA" id="ARBA00023012"/>
    </source>
</evidence>